<gene>
    <name evidence="15" type="ORF">QR680_011202</name>
</gene>
<proteinExistence type="predicted"/>
<comment type="subcellular location">
    <subcellularLocation>
        <location evidence="2">Membrane</location>
        <topology evidence="2">Multi-pass membrane protein</topology>
    </subcellularLocation>
</comment>
<protein>
    <recommendedName>
        <fullName evidence="4">RING-type E3 ubiquitin transferase</fullName>
        <ecNumber evidence="4">2.3.2.27</ecNumber>
    </recommendedName>
</protein>
<keyword evidence="5" id="KW-0808">Transferase</keyword>
<keyword evidence="9" id="KW-0833">Ubl conjugation pathway</keyword>
<feature type="transmembrane region" description="Helical" evidence="13">
    <location>
        <begin position="615"/>
        <end position="639"/>
    </location>
</feature>
<dbReference type="CDD" id="cd16495">
    <property type="entry name" value="RING_CH-C4HC3_MARCH"/>
    <property type="match status" value="1"/>
</dbReference>
<evidence type="ECO:0000256" key="4">
    <source>
        <dbReference type="ARBA" id="ARBA00012483"/>
    </source>
</evidence>
<evidence type="ECO:0000256" key="1">
    <source>
        <dbReference type="ARBA" id="ARBA00000900"/>
    </source>
</evidence>
<comment type="pathway">
    <text evidence="3">Protein modification; protein ubiquitination.</text>
</comment>
<evidence type="ECO:0000256" key="11">
    <source>
        <dbReference type="ARBA" id="ARBA00022989"/>
    </source>
</evidence>
<evidence type="ECO:0000313" key="16">
    <source>
        <dbReference type="Proteomes" id="UP001175271"/>
    </source>
</evidence>
<feature type="transmembrane region" description="Helical" evidence="13">
    <location>
        <begin position="462"/>
        <end position="483"/>
    </location>
</feature>
<evidence type="ECO:0000256" key="7">
    <source>
        <dbReference type="ARBA" id="ARBA00022723"/>
    </source>
</evidence>
<sequence length="704" mass="81317">MDLDASTCRICYGGGEEPLFSPCKCTGSVKYIHQSCWDRLCEHKPADWDQKCEVCLYKIKSQEITKPDGMVTWVVYFNALGMYLTVGLFRLILICTTSFPLLIVRDESKQWNNVVCFVVQLITFMLIFNRDTIGKRVFGPDFAQHRLPAIGEIREKEKIKEMDYKKIIGFEGPYALIFIGFTMIVNWIVHGFMFFTPSVTNIASGDNASSGTSSLVEQAIASHNPLFNMNTFYATLIIFSATIFFLLATQLSYRMMASILFWFFHFVWIGRLINTIVATYCTGCFADFYTSTSFSAQCVWDMIIGIYCYRAMLYRFYMYYCAYLEMPQEDIFLKPFNYEENIEKVTTTLLGLAWSHMFVLLHVFIPLLATTYFLPDWLRFGGCIGPAYTIKGNDTEARQVMEDLVSAFVGINFFTKVAFVVDRMYQMIIIYMGVYEVQAFVYTKIGYDKKAQKTLSMALDMVLWSPLFCTALTLYYWFLASIGRSFFYFDLLPAYFSPYQHDFFAHVAIGMALFKSNFIILSNTIRYIMKFIGCASISLAYFAFFGNAALAPIRPETLFMLTWFCSFPLWDTVSDCLDTLKYFFAIAAFALLCAAPSYILSYIYGFQSVLQAYSIWFVVGFLVTLMAALGCGLVVYMFYGLNYHLKYEYGDIVVQLINYDDTMDAENRSAVKKWFKKFVKEHGEWSMYGMITKLFTRQRKDKTP</sequence>
<feature type="transmembrane region" description="Helical" evidence="13">
    <location>
        <begin position="527"/>
        <end position="545"/>
    </location>
</feature>
<keyword evidence="12 13" id="KW-0472">Membrane</keyword>
<comment type="catalytic activity">
    <reaction evidence="1">
        <text>S-ubiquitinyl-[E2 ubiquitin-conjugating enzyme]-L-cysteine + [acceptor protein]-L-lysine = [E2 ubiquitin-conjugating enzyme]-L-cysteine + N(6)-ubiquitinyl-[acceptor protein]-L-lysine.</text>
        <dbReference type="EC" id="2.3.2.27"/>
    </reaction>
</comment>
<feature type="transmembrane region" description="Helical" evidence="13">
    <location>
        <begin position="174"/>
        <end position="195"/>
    </location>
</feature>
<dbReference type="SMART" id="SM00744">
    <property type="entry name" value="RINGv"/>
    <property type="match status" value="1"/>
</dbReference>
<keyword evidence="6 13" id="KW-0812">Transmembrane</keyword>
<keyword evidence="7" id="KW-0479">Metal-binding</keyword>
<feature type="transmembrane region" description="Helical" evidence="13">
    <location>
        <begin position="110"/>
        <end position="128"/>
    </location>
</feature>
<feature type="transmembrane region" description="Helical" evidence="13">
    <location>
        <begin position="231"/>
        <end position="248"/>
    </location>
</feature>
<organism evidence="15 16">
    <name type="scientific">Steinernema hermaphroditum</name>
    <dbReference type="NCBI Taxonomy" id="289476"/>
    <lineage>
        <taxon>Eukaryota</taxon>
        <taxon>Metazoa</taxon>
        <taxon>Ecdysozoa</taxon>
        <taxon>Nematoda</taxon>
        <taxon>Chromadorea</taxon>
        <taxon>Rhabditida</taxon>
        <taxon>Tylenchina</taxon>
        <taxon>Panagrolaimomorpha</taxon>
        <taxon>Strongyloidoidea</taxon>
        <taxon>Steinernematidae</taxon>
        <taxon>Steinernema</taxon>
    </lineage>
</organism>
<evidence type="ECO:0000256" key="9">
    <source>
        <dbReference type="ARBA" id="ARBA00022786"/>
    </source>
</evidence>
<evidence type="ECO:0000256" key="3">
    <source>
        <dbReference type="ARBA" id="ARBA00004906"/>
    </source>
</evidence>
<evidence type="ECO:0000313" key="15">
    <source>
        <dbReference type="EMBL" id="KAK0429113.1"/>
    </source>
</evidence>
<evidence type="ECO:0000256" key="13">
    <source>
        <dbReference type="SAM" id="Phobius"/>
    </source>
</evidence>
<comment type="caution">
    <text evidence="15">The sequence shown here is derived from an EMBL/GenBank/DDBJ whole genome shotgun (WGS) entry which is preliminary data.</text>
</comment>
<name>A0AA39IRI3_9BILA</name>
<keyword evidence="10" id="KW-0862">Zinc</keyword>
<keyword evidence="8" id="KW-0863">Zinc-finger</keyword>
<evidence type="ECO:0000256" key="10">
    <source>
        <dbReference type="ARBA" id="ARBA00022833"/>
    </source>
</evidence>
<dbReference type="GO" id="GO:0005789">
    <property type="term" value="C:endoplasmic reticulum membrane"/>
    <property type="evidence" value="ECO:0007669"/>
    <property type="project" value="TreeGrafter"/>
</dbReference>
<dbReference type="PROSITE" id="PS51292">
    <property type="entry name" value="ZF_RING_CH"/>
    <property type="match status" value="1"/>
</dbReference>
<keyword evidence="11 13" id="KW-1133">Transmembrane helix</keyword>
<dbReference type="InterPro" id="IPR013083">
    <property type="entry name" value="Znf_RING/FYVE/PHD"/>
</dbReference>
<dbReference type="Pfam" id="PF12906">
    <property type="entry name" value="RINGv"/>
    <property type="match status" value="1"/>
</dbReference>
<dbReference type="EC" id="2.3.2.27" evidence="4"/>
<feature type="transmembrane region" description="Helical" evidence="13">
    <location>
        <begin position="424"/>
        <end position="442"/>
    </location>
</feature>
<evidence type="ECO:0000259" key="14">
    <source>
        <dbReference type="PROSITE" id="PS51292"/>
    </source>
</evidence>
<dbReference type="InterPro" id="IPR011016">
    <property type="entry name" value="Znf_RING-CH"/>
</dbReference>
<evidence type="ECO:0000256" key="5">
    <source>
        <dbReference type="ARBA" id="ARBA00022679"/>
    </source>
</evidence>
<dbReference type="PANTHER" id="PTHR13145">
    <property type="entry name" value="SSM4 PROTEIN"/>
    <property type="match status" value="1"/>
</dbReference>
<evidence type="ECO:0000256" key="2">
    <source>
        <dbReference type="ARBA" id="ARBA00004141"/>
    </source>
</evidence>
<accession>A0AA39IRI3</accession>
<dbReference type="PANTHER" id="PTHR13145:SF0">
    <property type="entry name" value="E3 UBIQUITIN-PROTEIN LIGASE MARCHF6"/>
    <property type="match status" value="1"/>
</dbReference>
<reference evidence="15" key="1">
    <citation type="submission" date="2023-06" db="EMBL/GenBank/DDBJ databases">
        <title>Genomic analysis of the entomopathogenic nematode Steinernema hermaphroditum.</title>
        <authorList>
            <person name="Schwarz E.M."/>
            <person name="Heppert J.K."/>
            <person name="Baniya A."/>
            <person name="Schwartz H.T."/>
            <person name="Tan C.-H."/>
            <person name="Antoshechkin I."/>
            <person name="Sternberg P.W."/>
            <person name="Goodrich-Blair H."/>
            <person name="Dillman A.R."/>
        </authorList>
    </citation>
    <scope>NUCLEOTIDE SEQUENCE</scope>
    <source>
        <strain evidence="15">PS9179</strain>
        <tissue evidence="15">Whole animal</tissue>
    </source>
</reference>
<feature type="transmembrane region" description="Helical" evidence="13">
    <location>
        <begin position="349"/>
        <end position="369"/>
    </location>
</feature>
<dbReference type="AlphaFoldDB" id="A0AA39IRI3"/>
<feature type="transmembrane region" description="Helical" evidence="13">
    <location>
        <begin position="503"/>
        <end position="520"/>
    </location>
</feature>
<evidence type="ECO:0000256" key="8">
    <source>
        <dbReference type="ARBA" id="ARBA00022771"/>
    </source>
</evidence>
<evidence type="ECO:0000256" key="6">
    <source>
        <dbReference type="ARBA" id="ARBA00022692"/>
    </source>
</evidence>
<feature type="transmembrane region" description="Helical" evidence="13">
    <location>
        <begin position="260"/>
        <end position="280"/>
    </location>
</feature>
<dbReference type="GO" id="GO:0008270">
    <property type="term" value="F:zinc ion binding"/>
    <property type="evidence" value="ECO:0007669"/>
    <property type="project" value="UniProtKB-KW"/>
</dbReference>
<dbReference type="GO" id="GO:0036503">
    <property type="term" value="P:ERAD pathway"/>
    <property type="evidence" value="ECO:0007669"/>
    <property type="project" value="TreeGrafter"/>
</dbReference>
<evidence type="ECO:0000256" key="12">
    <source>
        <dbReference type="ARBA" id="ARBA00023136"/>
    </source>
</evidence>
<dbReference type="Proteomes" id="UP001175271">
    <property type="component" value="Unassembled WGS sequence"/>
</dbReference>
<dbReference type="Gene3D" id="3.30.40.10">
    <property type="entry name" value="Zinc/RING finger domain, C3HC4 (zinc finger)"/>
    <property type="match status" value="1"/>
</dbReference>
<feature type="transmembrane region" description="Helical" evidence="13">
    <location>
        <begin position="292"/>
        <end position="309"/>
    </location>
</feature>
<dbReference type="GO" id="GO:0061630">
    <property type="term" value="F:ubiquitin protein ligase activity"/>
    <property type="evidence" value="ECO:0007669"/>
    <property type="project" value="UniProtKB-EC"/>
</dbReference>
<feature type="domain" description="RING-CH-type" evidence="14">
    <location>
        <begin position="1"/>
        <end position="62"/>
    </location>
</feature>
<dbReference type="SUPFAM" id="SSF57850">
    <property type="entry name" value="RING/U-box"/>
    <property type="match status" value="1"/>
</dbReference>
<feature type="transmembrane region" description="Helical" evidence="13">
    <location>
        <begin position="582"/>
        <end position="603"/>
    </location>
</feature>
<keyword evidence="16" id="KW-1185">Reference proteome</keyword>
<dbReference type="EMBL" id="JAUCMV010000001">
    <property type="protein sequence ID" value="KAK0429113.1"/>
    <property type="molecule type" value="Genomic_DNA"/>
</dbReference>
<feature type="transmembrane region" description="Helical" evidence="13">
    <location>
        <begin position="80"/>
        <end position="104"/>
    </location>
</feature>